<gene>
    <name evidence="1" type="ORF">ACFO0C_17260</name>
</gene>
<protein>
    <submittedName>
        <fullName evidence="1">Uncharacterized protein</fullName>
    </submittedName>
</protein>
<dbReference type="RefSeq" id="WP_378067676.1">
    <property type="nucleotide sequence ID" value="NZ_JBHSBL010000015.1"/>
</dbReference>
<sequence length="99" mass="11449">MPTRRVTALDLFRAGIPRAVVRLVETLRQGPAETLEEFTERLLQGRDASLVRWAVLTDRRHTVDEWLRGQHVRLPLAPPRLRSPDRACVAPDERRSFVE</sequence>
<name>A0ABV8IWI0_9ACTN</name>
<evidence type="ECO:0000313" key="2">
    <source>
        <dbReference type="Proteomes" id="UP001595867"/>
    </source>
</evidence>
<proteinExistence type="predicted"/>
<comment type="caution">
    <text evidence="1">The sequence shown here is derived from an EMBL/GenBank/DDBJ whole genome shotgun (WGS) entry which is preliminary data.</text>
</comment>
<accession>A0ABV8IWI0</accession>
<reference evidence="2" key="1">
    <citation type="journal article" date="2019" name="Int. J. Syst. Evol. Microbiol.">
        <title>The Global Catalogue of Microorganisms (GCM) 10K type strain sequencing project: providing services to taxonomists for standard genome sequencing and annotation.</title>
        <authorList>
            <consortium name="The Broad Institute Genomics Platform"/>
            <consortium name="The Broad Institute Genome Sequencing Center for Infectious Disease"/>
            <person name="Wu L."/>
            <person name="Ma J."/>
        </authorList>
    </citation>
    <scope>NUCLEOTIDE SEQUENCE [LARGE SCALE GENOMIC DNA]</scope>
    <source>
        <strain evidence="2">TBRC 5832</strain>
    </source>
</reference>
<dbReference type="Proteomes" id="UP001595867">
    <property type="component" value="Unassembled WGS sequence"/>
</dbReference>
<evidence type="ECO:0000313" key="1">
    <source>
        <dbReference type="EMBL" id="MFC4066688.1"/>
    </source>
</evidence>
<dbReference type="EMBL" id="JBHSBL010000015">
    <property type="protein sequence ID" value="MFC4066688.1"/>
    <property type="molecule type" value="Genomic_DNA"/>
</dbReference>
<organism evidence="1 2">
    <name type="scientific">Actinoplanes subglobosus</name>
    <dbReference type="NCBI Taxonomy" id="1547892"/>
    <lineage>
        <taxon>Bacteria</taxon>
        <taxon>Bacillati</taxon>
        <taxon>Actinomycetota</taxon>
        <taxon>Actinomycetes</taxon>
        <taxon>Micromonosporales</taxon>
        <taxon>Micromonosporaceae</taxon>
        <taxon>Actinoplanes</taxon>
    </lineage>
</organism>
<keyword evidence="2" id="KW-1185">Reference proteome</keyword>